<dbReference type="KEGG" id="sdyn:Mal52_18360"/>
<gene>
    <name evidence="1" type="ORF">Mal52_18360</name>
</gene>
<accession>A0A517ZLK4</accession>
<reference evidence="1 2" key="1">
    <citation type="submission" date="2019-02" db="EMBL/GenBank/DDBJ databases">
        <title>Deep-cultivation of Planctomycetes and their phenomic and genomic characterization uncovers novel biology.</title>
        <authorList>
            <person name="Wiegand S."/>
            <person name="Jogler M."/>
            <person name="Boedeker C."/>
            <person name="Pinto D."/>
            <person name="Vollmers J."/>
            <person name="Rivas-Marin E."/>
            <person name="Kohn T."/>
            <person name="Peeters S.H."/>
            <person name="Heuer A."/>
            <person name="Rast P."/>
            <person name="Oberbeckmann S."/>
            <person name="Bunk B."/>
            <person name="Jeske O."/>
            <person name="Meyerdierks A."/>
            <person name="Storesund J.E."/>
            <person name="Kallscheuer N."/>
            <person name="Luecker S."/>
            <person name="Lage O.M."/>
            <person name="Pohl T."/>
            <person name="Merkel B.J."/>
            <person name="Hornburger P."/>
            <person name="Mueller R.-W."/>
            <person name="Bruemmer F."/>
            <person name="Labrenz M."/>
            <person name="Spormann A.M."/>
            <person name="Op den Camp H."/>
            <person name="Overmann J."/>
            <person name="Amann R."/>
            <person name="Jetten M.S.M."/>
            <person name="Mascher T."/>
            <person name="Medema M.H."/>
            <person name="Devos D.P."/>
            <person name="Kaster A.-K."/>
            <person name="Ovreas L."/>
            <person name="Rohde M."/>
            <person name="Galperin M.Y."/>
            <person name="Jogler C."/>
        </authorList>
    </citation>
    <scope>NUCLEOTIDE SEQUENCE [LARGE SCALE GENOMIC DNA]</scope>
    <source>
        <strain evidence="1 2">Mal52</strain>
    </source>
</reference>
<evidence type="ECO:0000313" key="1">
    <source>
        <dbReference type="EMBL" id="QDU43364.1"/>
    </source>
</evidence>
<dbReference type="AlphaFoldDB" id="A0A517ZLK4"/>
<sequence>MQTAGSTFAVGQGPQKSNIRLFTSWILVTSNSGSNLFLHSCLMKQRMREEFLGLQ</sequence>
<evidence type="ECO:0000313" key="2">
    <source>
        <dbReference type="Proteomes" id="UP000319383"/>
    </source>
</evidence>
<dbReference type="EMBL" id="CP036276">
    <property type="protein sequence ID" value="QDU43364.1"/>
    <property type="molecule type" value="Genomic_DNA"/>
</dbReference>
<keyword evidence="2" id="KW-1185">Reference proteome</keyword>
<proteinExistence type="predicted"/>
<dbReference type="Proteomes" id="UP000319383">
    <property type="component" value="Chromosome"/>
</dbReference>
<name>A0A517ZLK4_9PLAN</name>
<protein>
    <submittedName>
        <fullName evidence="1">Uncharacterized protein</fullName>
    </submittedName>
</protein>
<organism evidence="1 2">
    <name type="scientific">Symmachiella dynata</name>
    <dbReference type="NCBI Taxonomy" id="2527995"/>
    <lineage>
        <taxon>Bacteria</taxon>
        <taxon>Pseudomonadati</taxon>
        <taxon>Planctomycetota</taxon>
        <taxon>Planctomycetia</taxon>
        <taxon>Planctomycetales</taxon>
        <taxon>Planctomycetaceae</taxon>
        <taxon>Symmachiella</taxon>
    </lineage>
</organism>